<organism evidence="2 3">
    <name type="scientific">Shigella phage Sf11 SMD-2017</name>
    <dbReference type="NCBI Taxonomy" id="2282196"/>
    <lineage>
        <taxon>Viruses</taxon>
        <taxon>Duplodnaviria</taxon>
        <taxon>Heunggongvirae</taxon>
        <taxon>Uroviricota</taxon>
        <taxon>Caudoviricetes</taxon>
        <taxon>Cedarrivervirus</taxon>
        <taxon>Cedarrivervirus Sf11</taxon>
    </lineage>
</organism>
<protein>
    <submittedName>
        <fullName evidence="2">Putative tail protein</fullName>
    </submittedName>
</protein>
<dbReference type="EMBL" id="MF158038">
    <property type="protein sequence ID" value="ATE85660.1"/>
    <property type="molecule type" value="Genomic_DNA"/>
</dbReference>
<dbReference type="Proteomes" id="UP000223389">
    <property type="component" value="Segment"/>
</dbReference>
<sequence length="585" mass="61936">MATVPTNNPIPSEDPRDLKFNAGKIDEVVNSDAHYYTDRFGKQRWTMAGFQKTTQDAIRSYGYITMDGFEDGATLTLPNQVLRYEATGEYYRWDGDFPKTVSSGSTPETAGGVGSGAWLSVGDGSLRADLSSTDDGRGCSLIGTSDGSNVQEALDDINNTIYQDPLTKWPLGGTLKIKQGVYDVSSALTLDYGNYDATFIGSPGVRAHYVGENMAETIFNCQVADFNLKMLGDTVGATQRVHAYDYLGNITLKGSATSYGLLVTKKAYTKLENIVSYGHTNGEGLRTDSVLTAELDNVYLQSNRIGWRVLNTGDESELNAITVNRLTASQNTQWGILGDRWGAGTTINSLTCEGNGTQGDSGTGGMQIAVNGLNGSCALVLNNPYFEANAGGSDLAIDNTGTRPVTVIINGGNFHRVSSTAYTVNNLSITSSGGGKVTVILNGTTFQSVGSYVPSSARPYWVTGANCEVIDIGCTFMEQTSKATSVSSGSIPRSGRINSNGSIDVAPGVSSVNMVTTGVYDVTFSQQLSTSANGYVVQITPISAPDSVSCDVIYSSTTSFRVTLRNTVSGAGIASAFAFSVTRLV</sequence>
<dbReference type="Gene3D" id="2.10.10.80">
    <property type="match status" value="1"/>
</dbReference>
<accession>A0A291AXF7</accession>
<gene>
    <name evidence="2" type="ORF">Sf11_gp13</name>
</gene>
<evidence type="ECO:0000313" key="2">
    <source>
        <dbReference type="EMBL" id="ATE85660.1"/>
    </source>
</evidence>
<name>A0A291AXF7_9CAUD</name>
<evidence type="ECO:0000313" key="3">
    <source>
        <dbReference type="Proteomes" id="UP000223389"/>
    </source>
</evidence>
<dbReference type="Pfam" id="PF18668">
    <property type="entry name" value="Tail_spike_N"/>
    <property type="match status" value="1"/>
</dbReference>
<reference evidence="2 3" key="1">
    <citation type="submission" date="2017-05" db="EMBL/GenBank/DDBJ databases">
        <title>The isolation and characterization of 16 novel Shigella-infecting phages from the environment.</title>
        <authorList>
            <person name="Doore S.M."/>
            <person name="Schrad J.R."/>
            <person name="Dover J.A."/>
            <person name="Parent K.N."/>
        </authorList>
    </citation>
    <scope>NUCLEOTIDE SEQUENCE [LARGE SCALE GENOMIC DNA]</scope>
</reference>
<feature type="domain" description="Tail spike TSP1/Gp66 N-terminal" evidence="1">
    <location>
        <begin position="61"/>
        <end position="123"/>
    </location>
</feature>
<keyword evidence="3" id="KW-1185">Reference proteome</keyword>
<proteinExistence type="predicted"/>
<dbReference type="InterPro" id="IPR040775">
    <property type="entry name" value="Tail_spike_N"/>
</dbReference>
<evidence type="ECO:0000259" key="1">
    <source>
        <dbReference type="Pfam" id="PF18668"/>
    </source>
</evidence>